<comment type="similarity">
    <text evidence="1">Belongs to the polysaccharide synthase family.</text>
</comment>
<organism evidence="4 5">
    <name type="scientific">Syntrophomonas wolfei</name>
    <dbReference type="NCBI Taxonomy" id="863"/>
    <lineage>
        <taxon>Bacteria</taxon>
        <taxon>Bacillati</taxon>
        <taxon>Bacillota</taxon>
        <taxon>Clostridia</taxon>
        <taxon>Eubacteriales</taxon>
        <taxon>Syntrophomonadaceae</taxon>
        <taxon>Syntrophomonas</taxon>
    </lineage>
</organism>
<sequence>MLVVLDYCENNLFDIEQELIDLEIEAEIAMELLDVKHRDTLEDTFRKYLPQIIFHAAAYKHVPIMERHPQEALYNNVLGTRNVAELADKYGAESFILISTDKAVNPTSVMGATKRIAELIIKDINLGSATRFAAVRFGNVLGSRGSVIPTFKKQIERGGPVTITHQDMKRYFMTIPEAVQLVLRTGFRGERAEIYVLDMGDPVSILELAENMISLSGYVPYHDIDIVEIGLRPGEKLYEELLTNRETIFKTEDDRIYIDRDEEYTREQVKETLNLLKNSLQLSDENQAVRNAMMSAVSTYHLAEEVNQAAEDSMEMRSASGNHYREYRKSGMPE</sequence>
<protein>
    <recommendedName>
        <fullName evidence="3">Polysaccharide biosynthesis protein CapD-like domain-containing protein</fullName>
    </recommendedName>
</protein>
<dbReference type="PANTHER" id="PTHR43318">
    <property type="entry name" value="UDP-N-ACETYLGLUCOSAMINE 4,6-DEHYDRATASE"/>
    <property type="match status" value="1"/>
</dbReference>
<dbReference type="InterPro" id="IPR051203">
    <property type="entry name" value="Polysaccharide_Synthase-Rel"/>
</dbReference>
<evidence type="ECO:0000259" key="3">
    <source>
        <dbReference type="Pfam" id="PF02719"/>
    </source>
</evidence>
<evidence type="ECO:0000256" key="2">
    <source>
        <dbReference type="SAM" id="MobiDB-lite"/>
    </source>
</evidence>
<comment type="caution">
    <text evidence="4">The sequence shown here is derived from an EMBL/GenBank/DDBJ whole genome shotgun (WGS) entry which is preliminary data.</text>
</comment>
<evidence type="ECO:0000313" key="5">
    <source>
        <dbReference type="Proteomes" id="UP000263273"/>
    </source>
</evidence>
<name>A0A354YXG3_9FIRM</name>
<dbReference type="InterPro" id="IPR036291">
    <property type="entry name" value="NAD(P)-bd_dom_sf"/>
</dbReference>
<reference evidence="4 5" key="1">
    <citation type="journal article" date="2018" name="Nat. Biotechnol.">
        <title>A standardized bacterial taxonomy based on genome phylogeny substantially revises the tree of life.</title>
        <authorList>
            <person name="Parks D.H."/>
            <person name="Chuvochina M."/>
            <person name="Waite D.W."/>
            <person name="Rinke C."/>
            <person name="Skarshewski A."/>
            <person name="Chaumeil P.A."/>
            <person name="Hugenholtz P."/>
        </authorList>
    </citation>
    <scope>NUCLEOTIDE SEQUENCE [LARGE SCALE GENOMIC DNA]</scope>
    <source>
        <strain evidence="4">UBA10948</strain>
    </source>
</reference>
<dbReference type="CDD" id="cd05237">
    <property type="entry name" value="UDP_invert_4-6DH_SDR_e"/>
    <property type="match status" value="1"/>
</dbReference>
<feature type="domain" description="Polysaccharide biosynthesis protein CapD-like" evidence="3">
    <location>
        <begin position="2"/>
        <end position="258"/>
    </location>
</feature>
<proteinExistence type="inferred from homology"/>
<dbReference type="InterPro" id="IPR003869">
    <property type="entry name" value="Polysac_CapD-like"/>
</dbReference>
<feature type="compositionally biased region" description="Basic and acidic residues" evidence="2">
    <location>
        <begin position="323"/>
        <end position="334"/>
    </location>
</feature>
<dbReference type="AlphaFoldDB" id="A0A354YXG3"/>
<feature type="region of interest" description="Disordered" evidence="2">
    <location>
        <begin position="312"/>
        <end position="334"/>
    </location>
</feature>
<dbReference type="PANTHER" id="PTHR43318:SF1">
    <property type="entry name" value="POLYSACCHARIDE BIOSYNTHESIS PROTEIN EPSC-RELATED"/>
    <property type="match status" value="1"/>
</dbReference>
<accession>A0A354YXG3</accession>
<dbReference type="SUPFAM" id="SSF51735">
    <property type="entry name" value="NAD(P)-binding Rossmann-fold domains"/>
    <property type="match status" value="1"/>
</dbReference>
<gene>
    <name evidence="4" type="ORF">DDZ44_08930</name>
</gene>
<evidence type="ECO:0000313" key="4">
    <source>
        <dbReference type="EMBL" id="HBK54045.1"/>
    </source>
</evidence>
<dbReference type="Proteomes" id="UP000263273">
    <property type="component" value="Unassembled WGS sequence"/>
</dbReference>
<dbReference type="Pfam" id="PF02719">
    <property type="entry name" value="Polysacc_synt_2"/>
    <property type="match status" value="1"/>
</dbReference>
<evidence type="ECO:0000256" key="1">
    <source>
        <dbReference type="ARBA" id="ARBA00007430"/>
    </source>
</evidence>
<dbReference type="EMBL" id="DNZF01000194">
    <property type="protein sequence ID" value="HBK54045.1"/>
    <property type="molecule type" value="Genomic_DNA"/>
</dbReference>
<dbReference type="Gene3D" id="3.40.50.720">
    <property type="entry name" value="NAD(P)-binding Rossmann-like Domain"/>
    <property type="match status" value="1"/>
</dbReference>